<dbReference type="OrthoDB" id="10369393at2759"/>
<protein>
    <submittedName>
        <fullName evidence="1">Uncharacterized protein</fullName>
    </submittedName>
</protein>
<name>A0A1Q9C306_SYMMI</name>
<dbReference type="Proteomes" id="UP000186817">
    <property type="component" value="Unassembled WGS sequence"/>
</dbReference>
<evidence type="ECO:0000313" key="2">
    <source>
        <dbReference type="Proteomes" id="UP000186817"/>
    </source>
</evidence>
<dbReference type="AlphaFoldDB" id="A0A1Q9C306"/>
<dbReference type="EMBL" id="LSRX01001797">
    <property type="protein sequence ID" value="OLP77296.1"/>
    <property type="molecule type" value="Genomic_DNA"/>
</dbReference>
<gene>
    <name evidence="1" type="ORF">AK812_SmicGene42656</name>
</gene>
<accession>A0A1Q9C306</accession>
<evidence type="ECO:0000313" key="1">
    <source>
        <dbReference type="EMBL" id="OLP77296.1"/>
    </source>
</evidence>
<sequence>MKVSPSPSPFVIVTPPPPLHWSSAESSCRSFWLFLGPFLMSAAEKFLNSCKRKECFSIGLHLVAALAPWRSFLPPKQYESLGPVRREHGEDLSQYTAILDLAKVPIQLQTKESAQFCFLLLPSCEPRHRLLVTFRDAMLPRKIRRSERLKQKRVQVGEAPLARCRGFPMAHGIL</sequence>
<proteinExistence type="predicted"/>
<keyword evidence="2" id="KW-1185">Reference proteome</keyword>
<organism evidence="1 2">
    <name type="scientific">Symbiodinium microadriaticum</name>
    <name type="common">Dinoflagellate</name>
    <name type="synonym">Zooxanthella microadriatica</name>
    <dbReference type="NCBI Taxonomy" id="2951"/>
    <lineage>
        <taxon>Eukaryota</taxon>
        <taxon>Sar</taxon>
        <taxon>Alveolata</taxon>
        <taxon>Dinophyceae</taxon>
        <taxon>Suessiales</taxon>
        <taxon>Symbiodiniaceae</taxon>
        <taxon>Symbiodinium</taxon>
    </lineage>
</organism>
<comment type="caution">
    <text evidence="1">The sequence shown here is derived from an EMBL/GenBank/DDBJ whole genome shotgun (WGS) entry which is preliminary data.</text>
</comment>
<reference evidence="1 2" key="1">
    <citation type="submission" date="2016-02" db="EMBL/GenBank/DDBJ databases">
        <title>Genome analysis of coral dinoflagellate symbionts highlights evolutionary adaptations to a symbiotic lifestyle.</title>
        <authorList>
            <person name="Aranda M."/>
            <person name="Li Y."/>
            <person name="Liew Y.J."/>
            <person name="Baumgarten S."/>
            <person name="Simakov O."/>
            <person name="Wilson M."/>
            <person name="Piel J."/>
            <person name="Ashoor H."/>
            <person name="Bougouffa S."/>
            <person name="Bajic V.B."/>
            <person name="Ryu T."/>
            <person name="Ravasi T."/>
            <person name="Bayer T."/>
            <person name="Micklem G."/>
            <person name="Kim H."/>
            <person name="Bhak J."/>
            <person name="Lajeunesse T.C."/>
            <person name="Voolstra C.R."/>
        </authorList>
    </citation>
    <scope>NUCLEOTIDE SEQUENCE [LARGE SCALE GENOMIC DNA]</scope>
    <source>
        <strain evidence="1 2">CCMP2467</strain>
    </source>
</reference>